<dbReference type="GO" id="GO:0030431">
    <property type="term" value="P:sleep"/>
    <property type="evidence" value="ECO:0007669"/>
    <property type="project" value="InterPro"/>
</dbReference>
<feature type="signal peptide" evidence="3">
    <location>
        <begin position="1"/>
        <end position="18"/>
    </location>
</feature>
<organism evidence="4 5">
    <name type="scientific">Opisthorchis viverrini</name>
    <name type="common">Southeast Asian liver fluke</name>
    <dbReference type="NCBI Taxonomy" id="6198"/>
    <lineage>
        <taxon>Eukaryota</taxon>
        <taxon>Metazoa</taxon>
        <taxon>Spiralia</taxon>
        <taxon>Lophotrochozoa</taxon>
        <taxon>Platyhelminthes</taxon>
        <taxon>Trematoda</taxon>
        <taxon>Digenea</taxon>
        <taxon>Opisthorchiida</taxon>
        <taxon>Opisthorchiata</taxon>
        <taxon>Opisthorchiidae</taxon>
        <taxon>Opisthorchis</taxon>
    </lineage>
</organism>
<protein>
    <recommendedName>
        <fullName evidence="6">Protein quiver</fullName>
    </recommendedName>
</protein>
<accession>A0A074ZFJ2</accession>
<gene>
    <name evidence="4" type="ORF">T265_06709</name>
</gene>
<keyword evidence="5" id="KW-1185">Reference proteome</keyword>
<dbReference type="InterPro" id="IPR031424">
    <property type="entry name" value="QVR-like"/>
</dbReference>
<evidence type="ECO:0000313" key="4">
    <source>
        <dbReference type="EMBL" id="KER25958.1"/>
    </source>
</evidence>
<dbReference type="Proteomes" id="UP000054324">
    <property type="component" value="Unassembled WGS sequence"/>
</dbReference>
<dbReference type="Pfam" id="PF17064">
    <property type="entry name" value="QVR"/>
    <property type="match status" value="1"/>
</dbReference>
<dbReference type="CTD" id="20320888"/>
<dbReference type="AlphaFoldDB" id="A0A074ZFJ2"/>
<proteinExistence type="predicted"/>
<sequence length="172" mass="20012">MYWRSLGYVILLAGTVQGLLFCYSCTSGQSGCGSPIDVRLMHWKLCTGRRVIEDFCVKLVEKVADQEIVTRGCLSDLLLYTQHREMMPQVRRQGYCGNAKDYQSYLMSQLKGMTLAEVVMGLFSDQHEDYKRYCFCNDWNGCNHSPPRYRNSQLSYQTMFAFLIYKFTSFIF</sequence>
<feature type="chain" id="PRO_5001704108" description="Protein quiver" evidence="3">
    <location>
        <begin position="19"/>
        <end position="172"/>
    </location>
</feature>
<name>A0A074ZFJ2_OPIVI</name>
<keyword evidence="2" id="KW-0325">Glycoprotein</keyword>
<dbReference type="EMBL" id="KL596761">
    <property type="protein sequence ID" value="KER25958.1"/>
    <property type="molecule type" value="Genomic_DNA"/>
</dbReference>
<dbReference type="GO" id="GO:0032222">
    <property type="term" value="P:regulation of synaptic transmission, cholinergic"/>
    <property type="evidence" value="ECO:0007669"/>
    <property type="project" value="InterPro"/>
</dbReference>
<evidence type="ECO:0000313" key="5">
    <source>
        <dbReference type="Proteomes" id="UP000054324"/>
    </source>
</evidence>
<dbReference type="CDD" id="cd23591">
    <property type="entry name" value="TFP_LU_ECD_Crim"/>
    <property type="match status" value="1"/>
</dbReference>
<evidence type="ECO:0000256" key="1">
    <source>
        <dbReference type="ARBA" id="ARBA00022729"/>
    </source>
</evidence>
<dbReference type="GeneID" id="20320888"/>
<keyword evidence="1 3" id="KW-0732">Signal</keyword>
<dbReference type="KEGG" id="ovi:T265_06709"/>
<evidence type="ECO:0008006" key="6">
    <source>
        <dbReference type="Google" id="ProtNLM"/>
    </source>
</evidence>
<dbReference type="RefSeq" id="XP_009170307.1">
    <property type="nucleotide sequence ID" value="XM_009172043.1"/>
</dbReference>
<evidence type="ECO:0000256" key="3">
    <source>
        <dbReference type="SAM" id="SignalP"/>
    </source>
</evidence>
<evidence type="ECO:0000256" key="2">
    <source>
        <dbReference type="ARBA" id="ARBA00023180"/>
    </source>
</evidence>
<reference evidence="4 5" key="1">
    <citation type="submission" date="2013-11" db="EMBL/GenBank/DDBJ databases">
        <title>Opisthorchis viverrini - life in the bile duct.</title>
        <authorList>
            <person name="Young N.D."/>
            <person name="Nagarajan N."/>
            <person name="Lin S.J."/>
            <person name="Korhonen P.K."/>
            <person name="Jex A.R."/>
            <person name="Hall R.S."/>
            <person name="Safavi-Hemami H."/>
            <person name="Kaewkong W."/>
            <person name="Bertrand D."/>
            <person name="Gao S."/>
            <person name="Seet Q."/>
            <person name="Wongkham S."/>
            <person name="Teh B.T."/>
            <person name="Wongkham C."/>
            <person name="Intapan P.M."/>
            <person name="Maleewong W."/>
            <person name="Yang X."/>
            <person name="Hu M."/>
            <person name="Wang Z."/>
            <person name="Hofmann A."/>
            <person name="Sternberg P.W."/>
            <person name="Tan P."/>
            <person name="Wang J."/>
            <person name="Gasser R.B."/>
        </authorList>
    </citation>
    <scope>NUCLEOTIDE SEQUENCE [LARGE SCALE GENOMIC DNA]</scope>
</reference>
<dbReference type="OrthoDB" id="6249205at2759"/>
<dbReference type="STRING" id="6198.A0A074ZFJ2"/>